<dbReference type="EMBL" id="KZ559577">
    <property type="protein sequence ID" value="PLN78406.1"/>
    <property type="molecule type" value="Genomic_DNA"/>
</dbReference>
<keyword evidence="1" id="KW-1133">Transmembrane helix</keyword>
<evidence type="ECO:0000256" key="1">
    <source>
        <dbReference type="SAM" id="Phobius"/>
    </source>
</evidence>
<keyword evidence="3" id="KW-1185">Reference proteome</keyword>
<keyword evidence="1" id="KW-0472">Membrane</keyword>
<accession>A0A2J5HMX1</accession>
<feature type="transmembrane region" description="Helical" evidence="1">
    <location>
        <begin position="21"/>
        <end position="40"/>
    </location>
</feature>
<proteinExistence type="predicted"/>
<reference evidence="3" key="1">
    <citation type="submission" date="2017-12" db="EMBL/GenBank/DDBJ databases">
        <authorList>
            <consortium name="DOE Joint Genome Institute"/>
            <person name="Mondo S.J."/>
            <person name="Kjaerbolling I."/>
            <person name="Vesth T.C."/>
            <person name="Frisvad J.C."/>
            <person name="Nybo J.L."/>
            <person name="Theobald S."/>
            <person name="Kuo A."/>
            <person name="Bowyer P."/>
            <person name="Matsuda Y."/>
            <person name="Lyhne E.K."/>
            <person name="Kogle M.E."/>
            <person name="Clum A."/>
            <person name="Lipzen A."/>
            <person name="Salamov A."/>
            <person name="Ngan C.Y."/>
            <person name="Daum C."/>
            <person name="Chiniquy J."/>
            <person name="Barry K."/>
            <person name="LaButti K."/>
            <person name="Haridas S."/>
            <person name="Simmons B.A."/>
            <person name="Magnuson J.K."/>
            <person name="Mortensen U.H."/>
            <person name="Larsen T.O."/>
            <person name="Grigoriev I.V."/>
            <person name="Baker S.E."/>
            <person name="Andersen M.R."/>
            <person name="Nordberg H.P."/>
            <person name="Cantor M.N."/>
            <person name="Hua S.X."/>
        </authorList>
    </citation>
    <scope>NUCLEOTIDE SEQUENCE [LARGE SCALE GENOMIC DNA]</scope>
    <source>
        <strain evidence="3">IBT 19404</strain>
    </source>
</reference>
<dbReference type="Proteomes" id="UP000235023">
    <property type="component" value="Unassembled WGS sequence"/>
</dbReference>
<sequence>MSHVMLSGLLSRYTDSVQLRLFVALVCVSVRSVGEMWWPWDSRVSFPFLVFLSSRLFGCDVCWCCLLWVVSKSVMTLIQL</sequence>
<organism evidence="2 3">
    <name type="scientific">Aspergillus taichungensis</name>
    <dbReference type="NCBI Taxonomy" id="482145"/>
    <lineage>
        <taxon>Eukaryota</taxon>
        <taxon>Fungi</taxon>
        <taxon>Dikarya</taxon>
        <taxon>Ascomycota</taxon>
        <taxon>Pezizomycotina</taxon>
        <taxon>Eurotiomycetes</taxon>
        <taxon>Eurotiomycetidae</taxon>
        <taxon>Eurotiales</taxon>
        <taxon>Aspergillaceae</taxon>
        <taxon>Aspergillus</taxon>
        <taxon>Aspergillus subgen. Circumdati</taxon>
    </lineage>
</organism>
<evidence type="ECO:0000313" key="2">
    <source>
        <dbReference type="EMBL" id="PLN78406.1"/>
    </source>
</evidence>
<feature type="transmembrane region" description="Helical" evidence="1">
    <location>
        <begin position="46"/>
        <end position="70"/>
    </location>
</feature>
<dbReference type="AlphaFoldDB" id="A0A2J5HMX1"/>
<gene>
    <name evidence="2" type="ORF">BDW42DRAFT_174966</name>
</gene>
<keyword evidence="1" id="KW-0812">Transmembrane</keyword>
<evidence type="ECO:0000313" key="3">
    <source>
        <dbReference type="Proteomes" id="UP000235023"/>
    </source>
</evidence>
<name>A0A2J5HMX1_9EURO</name>
<protein>
    <submittedName>
        <fullName evidence="2">Uncharacterized protein</fullName>
    </submittedName>
</protein>